<accession>A0A6I6E5Y7</accession>
<keyword evidence="4" id="KW-1185">Reference proteome</keyword>
<dbReference type="RefSeq" id="WP_153974097.1">
    <property type="nucleotide sequence ID" value="NZ_CP039268.1"/>
</dbReference>
<protein>
    <submittedName>
        <fullName evidence="3">Uncharacterized protein</fullName>
    </submittedName>
</protein>
<organism evidence="3 4">
    <name type="scientific">Thermochromatium tepidum ATCC 43061</name>
    <dbReference type="NCBI Taxonomy" id="316276"/>
    <lineage>
        <taxon>Bacteria</taxon>
        <taxon>Pseudomonadati</taxon>
        <taxon>Pseudomonadota</taxon>
        <taxon>Gammaproteobacteria</taxon>
        <taxon>Chromatiales</taxon>
        <taxon>Chromatiaceae</taxon>
        <taxon>Thermochromatium</taxon>
    </lineage>
</organism>
<evidence type="ECO:0000256" key="1">
    <source>
        <dbReference type="SAM" id="MobiDB-lite"/>
    </source>
</evidence>
<sequence length="307" mass="34313">MNTVQLAALILAAEFALLAWGILFWMLRWQRHQDRADAAHAGAVMEHLEAREVSHREALTRLFETTYRLEGEELAAKVEEYLARERAFYNMMLNLYLNRDGARLKEIPAELSKVVKPWAEITPVGMISASEVSHLETEKAQLAVELEHTKETLEQLMQEYMAAFKKIEQQTDDSPPEPDRRAQTPDERSGEDMEVKALDIDADDFDVQPAVDTELKEPPRPGPPDDEIKPTASIEDALDPNDIDAMLEALAKEAVGELEPAPATPDKGSEPPLSPEEIEEARARDELEGLADLFDPPANGEGTARQP</sequence>
<dbReference type="EMBL" id="CP039268">
    <property type="protein sequence ID" value="QGU31898.1"/>
    <property type="molecule type" value="Genomic_DNA"/>
</dbReference>
<dbReference type="AlphaFoldDB" id="A0A6I6E5Y7"/>
<name>A0A6I6E5Y7_THETI</name>
<evidence type="ECO:0000256" key="2">
    <source>
        <dbReference type="SAM" id="Phobius"/>
    </source>
</evidence>
<gene>
    <name evidence="3" type="ORF">E6P07_02200</name>
</gene>
<evidence type="ECO:0000313" key="4">
    <source>
        <dbReference type="Proteomes" id="UP000426424"/>
    </source>
</evidence>
<feature type="compositionally biased region" description="Basic and acidic residues" evidence="1">
    <location>
        <begin position="177"/>
        <end position="199"/>
    </location>
</feature>
<feature type="transmembrane region" description="Helical" evidence="2">
    <location>
        <begin position="6"/>
        <end position="27"/>
    </location>
</feature>
<dbReference type="KEGG" id="ttp:E6P07_02200"/>
<feature type="region of interest" description="Disordered" evidence="1">
    <location>
        <begin position="168"/>
        <end position="307"/>
    </location>
</feature>
<dbReference type="Proteomes" id="UP000426424">
    <property type="component" value="Chromosome"/>
</dbReference>
<reference evidence="3 4" key="1">
    <citation type="submission" date="2019-12" db="EMBL/GenBank/DDBJ databases">
        <title>The complete genome of the thermophilic, anoxygenic phototrophic gammaproteobacterium Thermochromatium tepidum.</title>
        <authorList>
            <person name="Sattley W.M."/>
            <person name="Swingley W.D."/>
            <person name="Burchell B.M."/>
            <person name="Gurbani S.A."/>
            <person name="Kujawa C.M."/>
            <person name="Nuccio D.A."/>
            <person name="Schladweiler J."/>
            <person name="Shaffer K.N."/>
            <person name="Stokes L.M."/>
            <person name="Touchman J.W."/>
            <person name="Blankenship R.E."/>
            <person name="Madigan M.T."/>
        </authorList>
    </citation>
    <scope>NUCLEOTIDE SEQUENCE [LARGE SCALE GENOMIC DNA]</scope>
    <source>
        <strain evidence="3 4">ATCC 43061</strain>
    </source>
</reference>
<evidence type="ECO:0000313" key="3">
    <source>
        <dbReference type="EMBL" id="QGU31898.1"/>
    </source>
</evidence>
<proteinExistence type="predicted"/>
<dbReference type="OrthoDB" id="5766574at2"/>
<keyword evidence="2" id="KW-0812">Transmembrane</keyword>
<keyword evidence="2" id="KW-1133">Transmembrane helix</keyword>
<keyword evidence="2" id="KW-0472">Membrane</keyword>